<dbReference type="PANTHER" id="PTHR42771:SF2">
    <property type="entry name" value="IRON(3+)-HYDROXAMATE IMPORT ATP-BINDING PROTEIN FHUC"/>
    <property type="match status" value="1"/>
</dbReference>
<keyword evidence="9" id="KW-0406">Ion transport</keyword>
<evidence type="ECO:0000259" key="11">
    <source>
        <dbReference type="PROSITE" id="PS50893"/>
    </source>
</evidence>
<evidence type="ECO:0000256" key="10">
    <source>
        <dbReference type="ARBA" id="ARBA00023136"/>
    </source>
</evidence>
<dbReference type="EMBL" id="JBEPLY010000020">
    <property type="protein sequence ID" value="MET3602063.1"/>
    <property type="molecule type" value="Genomic_DNA"/>
</dbReference>
<keyword evidence="10" id="KW-0472">Membrane</keyword>
<dbReference type="InterPro" id="IPR051535">
    <property type="entry name" value="Siderophore_ABC-ATPase"/>
</dbReference>
<dbReference type="SUPFAM" id="SSF52540">
    <property type="entry name" value="P-loop containing nucleoside triphosphate hydrolases"/>
    <property type="match status" value="1"/>
</dbReference>
<dbReference type="InterPro" id="IPR003439">
    <property type="entry name" value="ABC_transporter-like_ATP-bd"/>
</dbReference>
<dbReference type="RefSeq" id="WP_354435826.1">
    <property type="nucleotide sequence ID" value="NZ_JBEPLY010000020.1"/>
</dbReference>
<protein>
    <submittedName>
        <fullName evidence="12">Iron complex transport system ATP-binding protein</fullName>
    </submittedName>
</protein>
<keyword evidence="8" id="KW-0408">Iron</keyword>
<dbReference type="SMART" id="SM00382">
    <property type="entry name" value="AAA"/>
    <property type="match status" value="1"/>
</dbReference>
<evidence type="ECO:0000256" key="1">
    <source>
        <dbReference type="ARBA" id="ARBA00004202"/>
    </source>
</evidence>
<name>A0ABV2IGK6_9HYPH</name>
<dbReference type="PROSITE" id="PS50893">
    <property type="entry name" value="ABC_TRANSPORTER_2"/>
    <property type="match status" value="1"/>
</dbReference>
<feature type="domain" description="ABC transporter" evidence="11">
    <location>
        <begin position="5"/>
        <end position="240"/>
    </location>
</feature>
<dbReference type="Proteomes" id="UP001549164">
    <property type="component" value="Unassembled WGS sequence"/>
</dbReference>
<evidence type="ECO:0000256" key="2">
    <source>
        <dbReference type="ARBA" id="ARBA00005417"/>
    </source>
</evidence>
<evidence type="ECO:0000256" key="9">
    <source>
        <dbReference type="ARBA" id="ARBA00023065"/>
    </source>
</evidence>
<dbReference type="Pfam" id="PF00005">
    <property type="entry name" value="ABC_tran"/>
    <property type="match status" value="1"/>
</dbReference>
<dbReference type="PANTHER" id="PTHR42771">
    <property type="entry name" value="IRON(3+)-HYDROXAMATE IMPORT ATP-BINDING PROTEIN FHUC"/>
    <property type="match status" value="1"/>
</dbReference>
<proteinExistence type="inferred from homology"/>
<dbReference type="PROSITE" id="PS00211">
    <property type="entry name" value="ABC_TRANSPORTER_1"/>
    <property type="match status" value="1"/>
</dbReference>
<dbReference type="InterPro" id="IPR017871">
    <property type="entry name" value="ABC_transporter-like_CS"/>
</dbReference>
<dbReference type="CDD" id="cd03214">
    <property type="entry name" value="ABC_Iron-Siderophores_B12_Hemin"/>
    <property type="match status" value="1"/>
</dbReference>
<gene>
    <name evidence="12" type="ORF">ABID12_004030</name>
</gene>
<evidence type="ECO:0000256" key="8">
    <source>
        <dbReference type="ARBA" id="ARBA00023004"/>
    </source>
</evidence>
<comment type="caution">
    <text evidence="12">The sequence shown here is derived from an EMBL/GenBank/DDBJ whole genome shotgun (WGS) entry which is preliminary data.</text>
</comment>
<keyword evidence="5" id="KW-0410">Iron transport</keyword>
<evidence type="ECO:0000256" key="6">
    <source>
        <dbReference type="ARBA" id="ARBA00022741"/>
    </source>
</evidence>
<keyword evidence="4" id="KW-1003">Cell membrane</keyword>
<dbReference type="InterPro" id="IPR027417">
    <property type="entry name" value="P-loop_NTPase"/>
</dbReference>
<keyword evidence="3" id="KW-0813">Transport</keyword>
<organism evidence="12 13">
    <name type="scientific">Martelella mangrovi</name>
    <dbReference type="NCBI Taxonomy" id="1397477"/>
    <lineage>
        <taxon>Bacteria</taxon>
        <taxon>Pseudomonadati</taxon>
        <taxon>Pseudomonadota</taxon>
        <taxon>Alphaproteobacteria</taxon>
        <taxon>Hyphomicrobiales</taxon>
        <taxon>Aurantimonadaceae</taxon>
        <taxon>Martelella</taxon>
    </lineage>
</organism>
<dbReference type="Gene3D" id="3.40.50.300">
    <property type="entry name" value="P-loop containing nucleotide triphosphate hydrolases"/>
    <property type="match status" value="1"/>
</dbReference>
<evidence type="ECO:0000256" key="5">
    <source>
        <dbReference type="ARBA" id="ARBA00022496"/>
    </source>
</evidence>
<dbReference type="GO" id="GO:0005524">
    <property type="term" value="F:ATP binding"/>
    <property type="evidence" value="ECO:0007669"/>
    <property type="project" value="UniProtKB-KW"/>
</dbReference>
<sequence length="262" mass="28147">MPAPLQSLSATLAYDGRIIAENLSLDVPEGSFTTIIGPNACGKSTLLRAMAGLLSPSTGQIILDGKDIARMVPRDIARRLGLLPQTAIAPEGIIVSELVARGRYVHQRLLRQWSTGDARAVAEAMALTNVGDLAERRVEHLSGGQRQRVWIAMVLAQDTPVILLDEPTTYLDITHQIEVLNLLHALNVSGRTVVAVLHDLNHAARYASHIVAMKAGKIIAAGAPDDVITAETVHEVFGLRADVLPDPVTGNPMVVPHDMRGR</sequence>
<keyword evidence="6" id="KW-0547">Nucleotide-binding</keyword>
<evidence type="ECO:0000256" key="4">
    <source>
        <dbReference type="ARBA" id="ARBA00022475"/>
    </source>
</evidence>
<evidence type="ECO:0000313" key="12">
    <source>
        <dbReference type="EMBL" id="MET3602063.1"/>
    </source>
</evidence>
<accession>A0ABV2IGK6</accession>
<evidence type="ECO:0000256" key="3">
    <source>
        <dbReference type="ARBA" id="ARBA00022448"/>
    </source>
</evidence>
<comment type="subcellular location">
    <subcellularLocation>
        <location evidence="1">Cell membrane</location>
        <topology evidence="1">Peripheral membrane protein</topology>
    </subcellularLocation>
</comment>
<evidence type="ECO:0000256" key="7">
    <source>
        <dbReference type="ARBA" id="ARBA00022840"/>
    </source>
</evidence>
<evidence type="ECO:0000313" key="13">
    <source>
        <dbReference type="Proteomes" id="UP001549164"/>
    </source>
</evidence>
<keyword evidence="13" id="KW-1185">Reference proteome</keyword>
<keyword evidence="7 12" id="KW-0067">ATP-binding</keyword>
<reference evidence="12 13" key="1">
    <citation type="submission" date="2024-06" db="EMBL/GenBank/DDBJ databases">
        <title>Genomic Encyclopedia of Type Strains, Phase IV (KMG-IV): sequencing the most valuable type-strain genomes for metagenomic binning, comparative biology and taxonomic classification.</title>
        <authorList>
            <person name="Goeker M."/>
        </authorList>
    </citation>
    <scope>NUCLEOTIDE SEQUENCE [LARGE SCALE GENOMIC DNA]</scope>
    <source>
        <strain evidence="12 13">DSM 28102</strain>
    </source>
</reference>
<comment type="similarity">
    <text evidence="2">Belongs to the ABC transporter superfamily.</text>
</comment>
<dbReference type="InterPro" id="IPR003593">
    <property type="entry name" value="AAA+_ATPase"/>
</dbReference>